<evidence type="ECO:0000313" key="3">
    <source>
        <dbReference type="EMBL" id="PEG54691.1"/>
    </source>
</evidence>
<dbReference type="RefSeq" id="WP_073859069.1">
    <property type="nucleotide sequence ID" value="NZ_BAAATC010000015.1"/>
</dbReference>
<gene>
    <name evidence="2" type="ORF">BV510_07040</name>
    <name evidence="3" type="ORF">CRI78_09240</name>
</gene>
<dbReference type="EMBL" id="PDCR01000010">
    <property type="protein sequence ID" value="PEG54691.1"/>
    <property type="molecule type" value="Genomic_DNA"/>
</dbReference>
<evidence type="ECO:0000313" key="2">
    <source>
        <dbReference type="EMBL" id="OPE55070.1"/>
    </source>
</evidence>
<dbReference type="InterPro" id="IPR011008">
    <property type="entry name" value="Dimeric_a/b-barrel"/>
</dbReference>
<evidence type="ECO:0000313" key="4">
    <source>
        <dbReference type="Proteomes" id="UP000191039"/>
    </source>
</evidence>
<dbReference type="Gene3D" id="3.30.70.100">
    <property type="match status" value="1"/>
</dbReference>
<dbReference type="OrthoDB" id="9806380at2"/>
<dbReference type="PANTHER" id="PTHR41521">
    <property type="match status" value="1"/>
</dbReference>
<name>A0A1Q4H5Y5_9MYCO</name>
<dbReference type="Proteomes" id="UP000191039">
    <property type="component" value="Unassembled WGS sequence"/>
</dbReference>
<feature type="domain" description="DUF1330" evidence="1">
    <location>
        <begin position="4"/>
        <end position="96"/>
    </location>
</feature>
<dbReference type="InterPro" id="IPR010753">
    <property type="entry name" value="DUF1330"/>
</dbReference>
<dbReference type="STRING" id="1801.BRW64_24465"/>
<dbReference type="EMBL" id="MIJD01000049">
    <property type="protein sequence ID" value="OPE55070.1"/>
    <property type="molecule type" value="Genomic_DNA"/>
</dbReference>
<sequence length="96" mass="10752">MSRAFVLFQLQIDDADGYREYEAADHIAMLKKFDGTFIGADAAAEVLEGQWPYRTALVEFPSKELAHAWFESEEYQAVAGLRHRSAKSNVVIISGV</sequence>
<organism evidence="3 5">
    <name type="scientific">Mycolicibacterium diernhoferi</name>
    <dbReference type="NCBI Taxonomy" id="1801"/>
    <lineage>
        <taxon>Bacteria</taxon>
        <taxon>Bacillati</taxon>
        <taxon>Actinomycetota</taxon>
        <taxon>Actinomycetes</taxon>
        <taxon>Mycobacteriales</taxon>
        <taxon>Mycobacteriaceae</taxon>
        <taxon>Mycolicibacterium</taxon>
    </lineage>
</organism>
<reference evidence="2 4" key="1">
    <citation type="submission" date="2016-09" db="EMBL/GenBank/DDBJ databases">
        <title>genome sequences of unsequenced Mycobacteria.</title>
        <authorList>
            <person name="Greninger A.L."/>
            <person name="Jerome K.R."/>
            <person name="Mcnair B."/>
            <person name="Wallis C."/>
            <person name="Fang F."/>
        </authorList>
    </citation>
    <scope>NUCLEOTIDE SEQUENCE [LARGE SCALE GENOMIC DNA]</scope>
    <source>
        <strain evidence="2 4">BM1</strain>
    </source>
</reference>
<keyword evidence="5" id="KW-1185">Reference proteome</keyword>
<dbReference type="PANTHER" id="PTHR41521:SF4">
    <property type="entry name" value="BLR0684 PROTEIN"/>
    <property type="match status" value="1"/>
</dbReference>
<dbReference type="SUPFAM" id="SSF54909">
    <property type="entry name" value="Dimeric alpha+beta barrel"/>
    <property type="match status" value="1"/>
</dbReference>
<dbReference type="Pfam" id="PF07045">
    <property type="entry name" value="DUF1330"/>
    <property type="match status" value="1"/>
</dbReference>
<reference evidence="3 5" key="2">
    <citation type="submission" date="2017-10" db="EMBL/GenBank/DDBJ databases">
        <title>The new phylogeny of genus Mycobacterium.</title>
        <authorList>
            <person name="Tortoli E."/>
            <person name="Trovato A."/>
            <person name="Cirillo D.M."/>
        </authorList>
    </citation>
    <scope>NUCLEOTIDE SEQUENCE [LARGE SCALE GENOMIC DNA]</scope>
    <source>
        <strain evidence="3 5">IP141170001</strain>
    </source>
</reference>
<accession>A0A1Q4H5Y5</accession>
<protein>
    <submittedName>
        <fullName evidence="3">DUF1330 domain-containing protein</fullName>
    </submittedName>
</protein>
<comment type="caution">
    <text evidence="3">The sequence shown here is derived from an EMBL/GenBank/DDBJ whole genome shotgun (WGS) entry which is preliminary data.</text>
</comment>
<evidence type="ECO:0000259" key="1">
    <source>
        <dbReference type="Pfam" id="PF07045"/>
    </source>
</evidence>
<dbReference type="Proteomes" id="UP000220340">
    <property type="component" value="Unassembled WGS sequence"/>
</dbReference>
<proteinExistence type="predicted"/>
<dbReference type="AlphaFoldDB" id="A0A1Q4H5Y5"/>
<evidence type="ECO:0000313" key="5">
    <source>
        <dbReference type="Proteomes" id="UP000220340"/>
    </source>
</evidence>